<dbReference type="PRINTS" id="PR00947">
    <property type="entry name" value="CUTICLE"/>
</dbReference>
<protein>
    <submittedName>
        <fullName evidence="5">Uncharacterized protein</fullName>
    </submittedName>
</protein>
<keyword evidence="1 3" id="KW-0193">Cuticle</keyword>
<evidence type="ECO:0000256" key="2">
    <source>
        <dbReference type="ARBA" id="ARBA00022729"/>
    </source>
</evidence>
<keyword evidence="6" id="KW-1185">Reference proteome</keyword>
<evidence type="ECO:0000256" key="1">
    <source>
        <dbReference type="ARBA" id="ARBA00022460"/>
    </source>
</evidence>
<dbReference type="InterPro" id="IPR031311">
    <property type="entry name" value="CHIT_BIND_RR_consensus"/>
</dbReference>
<organism evidence="5 6">
    <name type="scientific">Mythimna separata</name>
    <name type="common">Oriental armyworm</name>
    <name type="synonym">Pseudaletia separata</name>
    <dbReference type="NCBI Taxonomy" id="271217"/>
    <lineage>
        <taxon>Eukaryota</taxon>
        <taxon>Metazoa</taxon>
        <taxon>Ecdysozoa</taxon>
        <taxon>Arthropoda</taxon>
        <taxon>Hexapoda</taxon>
        <taxon>Insecta</taxon>
        <taxon>Pterygota</taxon>
        <taxon>Neoptera</taxon>
        <taxon>Endopterygota</taxon>
        <taxon>Lepidoptera</taxon>
        <taxon>Glossata</taxon>
        <taxon>Ditrysia</taxon>
        <taxon>Noctuoidea</taxon>
        <taxon>Noctuidae</taxon>
        <taxon>Noctuinae</taxon>
        <taxon>Hadenini</taxon>
        <taxon>Mythimna</taxon>
    </lineage>
</organism>
<dbReference type="PROSITE" id="PS51155">
    <property type="entry name" value="CHIT_BIND_RR_2"/>
    <property type="match status" value="1"/>
</dbReference>
<evidence type="ECO:0000313" key="5">
    <source>
        <dbReference type="EMBL" id="KAJ8732710.1"/>
    </source>
</evidence>
<evidence type="ECO:0000256" key="3">
    <source>
        <dbReference type="PROSITE-ProRule" id="PRU00497"/>
    </source>
</evidence>
<reference evidence="5" key="1">
    <citation type="submission" date="2023-03" db="EMBL/GenBank/DDBJ databases">
        <title>Chromosome-level genomes of two armyworms, Mythimna separata and Mythimna loreyi, provide insights into the biosynthesis and reception of sex pheromones.</title>
        <authorList>
            <person name="Zhao H."/>
        </authorList>
    </citation>
    <scope>NUCLEOTIDE SEQUENCE</scope>
    <source>
        <strain evidence="5">BeijingLab</strain>
        <tissue evidence="5">Pupa</tissue>
    </source>
</reference>
<name>A0AAD7Z003_MYTSE</name>
<dbReference type="PROSITE" id="PS00233">
    <property type="entry name" value="CHIT_BIND_RR_1"/>
    <property type="match status" value="1"/>
</dbReference>
<dbReference type="GO" id="GO:0008010">
    <property type="term" value="F:structural constituent of chitin-based larval cuticle"/>
    <property type="evidence" value="ECO:0007669"/>
    <property type="project" value="TreeGrafter"/>
</dbReference>
<proteinExistence type="predicted"/>
<dbReference type="GO" id="GO:0062129">
    <property type="term" value="C:chitin-based extracellular matrix"/>
    <property type="evidence" value="ECO:0007669"/>
    <property type="project" value="TreeGrafter"/>
</dbReference>
<dbReference type="InterPro" id="IPR050468">
    <property type="entry name" value="Cuticle_Struct_Prot"/>
</dbReference>
<keyword evidence="2 4" id="KW-0732">Signal</keyword>
<comment type="caution">
    <text evidence="5">The sequence shown here is derived from an EMBL/GenBank/DDBJ whole genome shotgun (WGS) entry which is preliminary data.</text>
</comment>
<dbReference type="EMBL" id="JARGEI010000004">
    <property type="protein sequence ID" value="KAJ8732710.1"/>
    <property type="molecule type" value="Genomic_DNA"/>
</dbReference>
<dbReference type="PANTHER" id="PTHR10380:SF173">
    <property type="entry name" value="CUTICULAR PROTEIN 47EF, ISOFORM C-RELATED"/>
    <property type="match status" value="1"/>
</dbReference>
<feature type="chain" id="PRO_5042208122" evidence="4">
    <location>
        <begin position="17"/>
        <end position="121"/>
    </location>
</feature>
<dbReference type="AlphaFoldDB" id="A0AAD7Z003"/>
<dbReference type="Proteomes" id="UP001231518">
    <property type="component" value="Chromosome 6"/>
</dbReference>
<feature type="signal peptide" evidence="4">
    <location>
        <begin position="1"/>
        <end position="16"/>
    </location>
</feature>
<sequence>MIRIIIACALVSLAAAAVIPDDAQAQIISYHNENDGSGNYDFSFETSNGLRRKEVGRVINPGAENQYTDVEGSFSYTDADGKLVEVFYSADENGYHVKEKPRKKITDRNFSPSVVASLLGK</sequence>
<dbReference type="Pfam" id="PF00379">
    <property type="entry name" value="Chitin_bind_4"/>
    <property type="match status" value="1"/>
</dbReference>
<evidence type="ECO:0000313" key="6">
    <source>
        <dbReference type="Proteomes" id="UP001231518"/>
    </source>
</evidence>
<evidence type="ECO:0000256" key="4">
    <source>
        <dbReference type="SAM" id="SignalP"/>
    </source>
</evidence>
<dbReference type="InterPro" id="IPR000618">
    <property type="entry name" value="Insect_cuticle"/>
</dbReference>
<accession>A0AAD7Z003</accession>
<gene>
    <name evidence="5" type="ORF">PYW07_015309</name>
</gene>
<dbReference type="PANTHER" id="PTHR10380">
    <property type="entry name" value="CUTICLE PROTEIN"/>
    <property type="match status" value="1"/>
</dbReference>